<evidence type="ECO:0000259" key="1">
    <source>
        <dbReference type="Pfam" id="PF05347"/>
    </source>
</evidence>
<dbReference type="EMBL" id="JAMRDG010000002">
    <property type="protein sequence ID" value="KAJ3684380.1"/>
    <property type="molecule type" value="Genomic_DNA"/>
</dbReference>
<reference evidence="2 3" key="1">
    <citation type="journal article" date="2022" name="Cell">
        <title>Repeat-based holocentromeres influence genome architecture and karyotype evolution.</title>
        <authorList>
            <person name="Hofstatter P.G."/>
            <person name="Thangavel G."/>
            <person name="Lux T."/>
            <person name="Neumann P."/>
            <person name="Vondrak T."/>
            <person name="Novak P."/>
            <person name="Zhang M."/>
            <person name="Costa L."/>
            <person name="Castellani M."/>
            <person name="Scott A."/>
            <person name="Toegelov H."/>
            <person name="Fuchs J."/>
            <person name="Mata-Sucre Y."/>
            <person name="Dias Y."/>
            <person name="Vanzela A.L.L."/>
            <person name="Huettel B."/>
            <person name="Almeida C.C.S."/>
            <person name="Simkova H."/>
            <person name="Souza G."/>
            <person name="Pedrosa-Harand A."/>
            <person name="Macas J."/>
            <person name="Mayer K.F.X."/>
            <person name="Houben A."/>
            <person name="Marques A."/>
        </authorList>
    </citation>
    <scope>NUCLEOTIDE SEQUENCE [LARGE SCALE GENOMIC DNA]</scope>
    <source>
        <strain evidence="2">RhyTen1mFocal</strain>
    </source>
</reference>
<dbReference type="Pfam" id="PF05347">
    <property type="entry name" value="Complex1_LYR"/>
    <property type="match status" value="1"/>
</dbReference>
<accession>A0AAD5Z067</accession>
<dbReference type="AlphaFoldDB" id="A0AAD5Z067"/>
<keyword evidence="3" id="KW-1185">Reference proteome</keyword>
<evidence type="ECO:0000313" key="2">
    <source>
        <dbReference type="EMBL" id="KAJ3684380.1"/>
    </source>
</evidence>
<organism evidence="2 3">
    <name type="scientific">Rhynchospora tenuis</name>
    <dbReference type="NCBI Taxonomy" id="198213"/>
    <lineage>
        <taxon>Eukaryota</taxon>
        <taxon>Viridiplantae</taxon>
        <taxon>Streptophyta</taxon>
        <taxon>Embryophyta</taxon>
        <taxon>Tracheophyta</taxon>
        <taxon>Spermatophyta</taxon>
        <taxon>Magnoliopsida</taxon>
        <taxon>Liliopsida</taxon>
        <taxon>Poales</taxon>
        <taxon>Cyperaceae</taxon>
        <taxon>Cyperoideae</taxon>
        <taxon>Rhynchosporeae</taxon>
        <taxon>Rhynchospora</taxon>
    </lineage>
</organism>
<proteinExistence type="predicted"/>
<dbReference type="CDD" id="cd20251">
    <property type="entry name" value="Complex1_LYR_SF"/>
    <property type="match status" value="1"/>
</dbReference>
<dbReference type="Proteomes" id="UP001210211">
    <property type="component" value="Unassembled WGS sequence"/>
</dbReference>
<protein>
    <recommendedName>
        <fullName evidence="1">Complex 1 LYR protein domain-containing protein</fullName>
    </recommendedName>
</protein>
<dbReference type="InterPro" id="IPR008011">
    <property type="entry name" value="Complex1_LYR_dom"/>
</dbReference>
<evidence type="ECO:0000313" key="3">
    <source>
        <dbReference type="Proteomes" id="UP001210211"/>
    </source>
</evidence>
<dbReference type="PANTHER" id="PTHR35763:SF1">
    <property type="entry name" value="OS11G0133900 PROTEIN"/>
    <property type="match status" value="1"/>
</dbReference>
<dbReference type="PANTHER" id="PTHR35763">
    <property type="entry name" value="COMPLEX 1 LYR-LIKE PROTEIN"/>
    <property type="match status" value="1"/>
</dbReference>
<gene>
    <name evidence="2" type="ORF">LUZ61_013544</name>
</gene>
<feature type="domain" description="Complex 1 LYR protein" evidence="1">
    <location>
        <begin position="11"/>
        <end position="62"/>
    </location>
</feature>
<comment type="caution">
    <text evidence="2">The sequence shown here is derived from an EMBL/GenBank/DDBJ whole genome shotgun (WGS) entry which is preliminary data.</text>
</comment>
<sequence>MGAEAMRAATVYRRLLKAVEKHIGKDGGKGYFRDFVSQEFRNNSNLSDQEAARRKLKLASDYTYLINSMHHHQIRNSEPGRKFSTLDINGFSNTVVTCCKCTHFYKNCDVSSLSLSVPAGTSHVIALVWG</sequence>
<name>A0AAD5Z067_9POAL</name>